<dbReference type="PROSITE" id="PS50886">
    <property type="entry name" value="TRBD"/>
    <property type="match status" value="1"/>
</dbReference>
<dbReference type="CDD" id="cd02796">
    <property type="entry name" value="tRNA_bind_bactPheRS"/>
    <property type="match status" value="1"/>
</dbReference>
<comment type="caution">
    <text evidence="6">The sequence shown here is derived from an EMBL/GenBank/DDBJ whole genome shotgun (WGS) entry which is preliminary data.</text>
</comment>
<reference evidence="6 7" key="1">
    <citation type="submission" date="2015-02" db="EMBL/GenBank/DDBJ databases">
        <title>Genome Sequencing of Rickettsiales.</title>
        <authorList>
            <person name="Daugherty S.C."/>
            <person name="Su Q."/>
            <person name="Abolude K."/>
            <person name="Beier-Sexton M."/>
            <person name="Carlyon J.A."/>
            <person name="Carter R."/>
            <person name="Day N.P."/>
            <person name="Dumler S.J."/>
            <person name="Dyachenko V."/>
            <person name="Godinez A."/>
            <person name="Kurtti T.J."/>
            <person name="Lichay M."/>
            <person name="Mullins K.E."/>
            <person name="Ott S."/>
            <person name="Pappas-Brown V."/>
            <person name="Paris D.H."/>
            <person name="Patel P."/>
            <person name="Richards A.L."/>
            <person name="Sadzewicz L."/>
            <person name="Sears K."/>
            <person name="Seidman D."/>
            <person name="Sengamalay N."/>
            <person name="Stenos J."/>
            <person name="Tallon L.J."/>
            <person name="Vincent G."/>
            <person name="Fraser C.M."/>
            <person name="Munderloh U."/>
            <person name="Dunning-Hotopp J.C."/>
        </authorList>
    </citation>
    <scope>NUCLEOTIDE SEQUENCE [LARGE SCALE GENOMIC DNA]</scope>
    <source>
        <strain evidence="6 7">ApMUC09</strain>
    </source>
</reference>
<dbReference type="NCBIfam" id="NF045760">
    <property type="entry name" value="YtpR"/>
    <property type="match status" value="1"/>
</dbReference>
<feature type="domain" description="TRNA-binding" evidence="5">
    <location>
        <begin position="38"/>
        <end position="152"/>
    </location>
</feature>
<accession>A0A0F3NBB8</accession>
<name>A0A0F3NBB8_ANAPH</name>
<dbReference type="Gene3D" id="2.40.50.140">
    <property type="entry name" value="Nucleic acid-binding proteins"/>
    <property type="match status" value="1"/>
</dbReference>
<organism evidence="6 7">
    <name type="scientific">Anaplasma phagocytophilum str. ApMUC09</name>
    <dbReference type="NCBI Taxonomy" id="1359152"/>
    <lineage>
        <taxon>Bacteria</taxon>
        <taxon>Pseudomonadati</taxon>
        <taxon>Pseudomonadota</taxon>
        <taxon>Alphaproteobacteria</taxon>
        <taxon>Rickettsiales</taxon>
        <taxon>Anaplasmataceae</taxon>
        <taxon>Anaplasma</taxon>
        <taxon>phagocytophilum group</taxon>
    </lineage>
</organism>
<evidence type="ECO:0000313" key="7">
    <source>
        <dbReference type="Proteomes" id="UP000033441"/>
    </source>
</evidence>
<dbReference type="Proteomes" id="UP000033441">
    <property type="component" value="Unassembled WGS sequence"/>
</dbReference>
<evidence type="ECO:0000256" key="1">
    <source>
        <dbReference type="ARBA" id="ARBA00022555"/>
    </source>
</evidence>
<dbReference type="InterPro" id="IPR012340">
    <property type="entry name" value="NA-bd_OB-fold"/>
</dbReference>
<evidence type="ECO:0000256" key="2">
    <source>
        <dbReference type="ARBA" id="ARBA00022884"/>
    </source>
</evidence>
<keyword evidence="4" id="KW-0472">Membrane</keyword>
<keyword evidence="4" id="KW-1133">Transmembrane helix</keyword>
<dbReference type="GO" id="GO:0000049">
    <property type="term" value="F:tRNA binding"/>
    <property type="evidence" value="ECO:0007669"/>
    <property type="project" value="UniProtKB-UniRule"/>
</dbReference>
<dbReference type="SUPFAM" id="SSF50249">
    <property type="entry name" value="Nucleic acid-binding proteins"/>
    <property type="match status" value="1"/>
</dbReference>
<dbReference type="EMBL" id="LANV01000001">
    <property type="protein sequence ID" value="KJV65021.1"/>
    <property type="molecule type" value="Genomic_DNA"/>
</dbReference>
<evidence type="ECO:0000256" key="4">
    <source>
        <dbReference type="SAM" id="Phobius"/>
    </source>
</evidence>
<dbReference type="AlphaFoldDB" id="A0A0F3NBB8"/>
<keyword evidence="2 3" id="KW-0694">RNA-binding</keyword>
<evidence type="ECO:0000313" key="6">
    <source>
        <dbReference type="EMBL" id="KJV65021.1"/>
    </source>
</evidence>
<proteinExistence type="predicted"/>
<dbReference type="InterPro" id="IPR002547">
    <property type="entry name" value="tRNA-bd_dom"/>
</dbReference>
<keyword evidence="4" id="KW-0812">Transmembrane</keyword>
<gene>
    <name evidence="6" type="ORF">APHMUC_1591</name>
</gene>
<keyword evidence="1 3" id="KW-0820">tRNA-binding</keyword>
<protein>
    <submittedName>
        <fullName evidence="6">Putative tRNA binding domain protein</fullName>
    </submittedName>
</protein>
<evidence type="ECO:0000259" key="5">
    <source>
        <dbReference type="PROSITE" id="PS50886"/>
    </source>
</evidence>
<dbReference type="InterPro" id="IPR033714">
    <property type="entry name" value="tRNA_bind_bactPheRS"/>
</dbReference>
<dbReference type="PATRIC" id="fig|1359152.3.peg.1664"/>
<dbReference type="Gene3D" id="3.30.56.10">
    <property type="match status" value="1"/>
</dbReference>
<dbReference type="Pfam" id="PF01588">
    <property type="entry name" value="tRNA_bind"/>
    <property type="match status" value="1"/>
</dbReference>
<evidence type="ECO:0000256" key="3">
    <source>
        <dbReference type="PROSITE-ProRule" id="PRU00209"/>
    </source>
</evidence>
<sequence>MRFAYSWLLDCLDTECSAQVLVDKLSSIGVEAALVGGGVKQGSFVVAKVLEVLAHPDAHKLKVCKVYDGVEVLQIVCGASNVRGGMITVLARVGAYIQESGITISKAVIRGVESSGMLCSLEELGMSSSGDPSSGIVDLSESSEYAVGEDFIPQEEIIEVSVTPNRGDCLGVYGIARELAAAGMGSLKGFLWWEVMLLFVSLLLPWICV</sequence>
<feature type="transmembrane region" description="Helical" evidence="4">
    <location>
        <begin position="190"/>
        <end position="207"/>
    </location>
</feature>